<dbReference type="PANTHER" id="PTHR16877:SF0">
    <property type="entry name" value="HEPCIDIN"/>
    <property type="match status" value="1"/>
</dbReference>
<protein>
    <recommendedName>
        <fullName evidence="12">Hepcidin</fullName>
    </recommendedName>
</protein>
<feature type="signal peptide" evidence="9">
    <location>
        <begin position="1"/>
        <end position="24"/>
    </location>
</feature>
<reference evidence="11" key="2">
    <citation type="submission" date="2023-03" db="EMBL/GenBank/DDBJ databases">
        <authorList>
            <consortium name="Wellcome Sanger Institute Data Sharing"/>
        </authorList>
    </citation>
    <scope>NUCLEOTIDE SEQUENCE [LARGE SCALE GENOMIC DNA]</scope>
</reference>
<evidence type="ECO:0000256" key="2">
    <source>
        <dbReference type="ARBA" id="ARBA00008022"/>
    </source>
</evidence>
<evidence type="ECO:0000256" key="4">
    <source>
        <dbReference type="ARBA" id="ARBA00022529"/>
    </source>
</evidence>
<dbReference type="GeneTree" id="ENSGT01120000273350"/>
<keyword evidence="8" id="KW-1015">Disulfide bond</keyword>
<organism evidence="10 11">
    <name type="scientific">Astatotilapia calliptera</name>
    <name type="common">Eastern happy</name>
    <name type="synonym">Chromis callipterus</name>
    <dbReference type="NCBI Taxonomy" id="8154"/>
    <lineage>
        <taxon>Eukaryota</taxon>
        <taxon>Metazoa</taxon>
        <taxon>Chordata</taxon>
        <taxon>Craniata</taxon>
        <taxon>Vertebrata</taxon>
        <taxon>Euteleostomi</taxon>
        <taxon>Actinopterygii</taxon>
        <taxon>Neopterygii</taxon>
        <taxon>Teleostei</taxon>
        <taxon>Neoteleostei</taxon>
        <taxon>Acanthomorphata</taxon>
        <taxon>Ovalentaria</taxon>
        <taxon>Cichlomorphae</taxon>
        <taxon>Cichliformes</taxon>
        <taxon>Cichlidae</taxon>
        <taxon>African cichlids</taxon>
        <taxon>Pseudocrenilabrinae</taxon>
        <taxon>Haplochromini</taxon>
        <taxon>Astatotilapia</taxon>
    </lineage>
</organism>
<reference evidence="10" key="3">
    <citation type="submission" date="2025-08" db="UniProtKB">
        <authorList>
            <consortium name="Ensembl"/>
        </authorList>
    </citation>
    <scope>IDENTIFICATION</scope>
</reference>
<dbReference type="GO" id="GO:0005179">
    <property type="term" value="F:hormone activity"/>
    <property type="evidence" value="ECO:0007669"/>
    <property type="project" value="UniProtKB-KW"/>
</dbReference>
<evidence type="ECO:0008006" key="12">
    <source>
        <dbReference type="Google" id="ProtNLM"/>
    </source>
</evidence>
<keyword evidence="5" id="KW-0372">Hormone</keyword>
<keyword evidence="7" id="KW-0044">Antibiotic</keyword>
<sequence length="141" mass="15453">MKTFSVAVAVAVVLTFICVQQSSAVPVTEEQELEEPMSMDYPAAAHEEASVDSWKMKTFSVAVAVAVVLTFICVQQSSAVPVTEEQELEEPMSMDYPAAAHEEASVDSWKTLYNTRHKRGIKCRFCCGCCNPGICGVCCRF</sequence>
<evidence type="ECO:0000256" key="8">
    <source>
        <dbReference type="ARBA" id="ARBA00023157"/>
    </source>
</evidence>
<evidence type="ECO:0000256" key="6">
    <source>
        <dbReference type="ARBA" id="ARBA00022729"/>
    </source>
</evidence>
<accession>A0AAX7VU23</accession>
<comment type="similarity">
    <text evidence="2">Belongs to the hepcidin family.</text>
</comment>
<evidence type="ECO:0000256" key="3">
    <source>
        <dbReference type="ARBA" id="ARBA00022525"/>
    </source>
</evidence>
<keyword evidence="3" id="KW-0964">Secreted</keyword>
<evidence type="ECO:0000256" key="7">
    <source>
        <dbReference type="ARBA" id="ARBA00023022"/>
    </source>
</evidence>
<dbReference type="InterPro" id="IPR010500">
    <property type="entry name" value="Hepcidin"/>
</dbReference>
<dbReference type="GO" id="GO:0051537">
    <property type="term" value="F:2 iron, 2 sulfur cluster binding"/>
    <property type="evidence" value="ECO:0007669"/>
    <property type="project" value="InterPro"/>
</dbReference>
<dbReference type="Proteomes" id="UP000265100">
    <property type="component" value="Chromosome 11"/>
</dbReference>
<name>A0AAX7VU23_ASTCA</name>
<evidence type="ECO:0000313" key="10">
    <source>
        <dbReference type="Ensembl" id="ENSACLP00000086148.1"/>
    </source>
</evidence>
<comment type="subcellular location">
    <subcellularLocation>
        <location evidence="1">Secreted</location>
    </subcellularLocation>
</comment>
<evidence type="ECO:0000313" key="11">
    <source>
        <dbReference type="Proteomes" id="UP000265100"/>
    </source>
</evidence>
<dbReference type="PROSITE" id="PS00197">
    <property type="entry name" value="2FE2S_FER_1"/>
    <property type="match status" value="1"/>
</dbReference>
<feature type="chain" id="PRO_5044313208" description="Hepcidin" evidence="9">
    <location>
        <begin position="25"/>
        <end position="141"/>
    </location>
</feature>
<dbReference type="GO" id="GO:0005576">
    <property type="term" value="C:extracellular region"/>
    <property type="evidence" value="ECO:0007669"/>
    <property type="project" value="UniProtKB-SubCell"/>
</dbReference>
<proteinExistence type="inferred from homology"/>
<dbReference type="GO" id="GO:0042742">
    <property type="term" value="P:defense response to bacterium"/>
    <property type="evidence" value="ECO:0007669"/>
    <property type="project" value="UniProtKB-KW"/>
</dbReference>
<keyword evidence="11" id="KW-1185">Reference proteome</keyword>
<dbReference type="GO" id="GO:0006879">
    <property type="term" value="P:intracellular iron ion homeostasis"/>
    <property type="evidence" value="ECO:0007669"/>
    <property type="project" value="InterPro"/>
</dbReference>
<keyword evidence="4" id="KW-0929">Antimicrobial</keyword>
<reference evidence="10" key="4">
    <citation type="submission" date="2025-09" db="UniProtKB">
        <authorList>
            <consortium name="Ensembl"/>
        </authorList>
    </citation>
    <scope>IDENTIFICATION</scope>
</reference>
<dbReference type="PANTHER" id="PTHR16877">
    <property type="entry name" value="HEPCIDIN"/>
    <property type="match status" value="1"/>
</dbReference>
<keyword evidence="6 9" id="KW-0732">Signal</keyword>
<evidence type="ECO:0000256" key="9">
    <source>
        <dbReference type="SAM" id="SignalP"/>
    </source>
</evidence>
<evidence type="ECO:0000256" key="5">
    <source>
        <dbReference type="ARBA" id="ARBA00022702"/>
    </source>
</evidence>
<reference evidence="10 11" key="1">
    <citation type="submission" date="2018-05" db="EMBL/GenBank/DDBJ databases">
        <authorList>
            <person name="Datahose"/>
        </authorList>
    </citation>
    <scope>NUCLEOTIDE SEQUENCE</scope>
</reference>
<dbReference type="Pfam" id="PF06446">
    <property type="entry name" value="Hepcidin"/>
    <property type="match status" value="1"/>
</dbReference>
<dbReference type="Ensembl" id="ENSACLT00000093646.1">
    <property type="protein sequence ID" value="ENSACLP00000086148.1"/>
    <property type="gene ID" value="ENSACLG00000034552.1"/>
</dbReference>
<dbReference type="InterPro" id="IPR006058">
    <property type="entry name" value="2Fe2S_fd_BS"/>
</dbReference>
<evidence type="ECO:0000256" key="1">
    <source>
        <dbReference type="ARBA" id="ARBA00004613"/>
    </source>
</evidence>
<dbReference type="AlphaFoldDB" id="A0AAX7VU23"/>
<gene>
    <name evidence="10" type="primary">SNCG</name>
</gene>